<proteinExistence type="predicted"/>
<dbReference type="InterPro" id="IPR011990">
    <property type="entry name" value="TPR-like_helical_dom_sf"/>
</dbReference>
<organism evidence="1 2">
    <name type="scientific">Nostoc cf. commune SO-36</name>
    <dbReference type="NCBI Taxonomy" id="449208"/>
    <lineage>
        <taxon>Bacteria</taxon>
        <taxon>Bacillati</taxon>
        <taxon>Cyanobacteriota</taxon>
        <taxon>Cyanophyceae</taxon>
        <taxon>Nostocales</taxon>
        <taxon>Nostocaceae</taxon>
        <taxon>Nostoc</taxon>
    </lineage>
</organism>
<reference evidence="1" key="1">
    <citation type="submission" date="2022-04" db="EMBL/GenBank/DDBJ databases">
        <title>Complete genome sequence of a cyanobacterium, Nostoc sp. SO-36, isolated in Antarctica.</title>
        <authorList>
            <person name="Kanesaki Y."/>
            <person name="Effendi D."/>
            <person name="Sakamoto T."/>
            <person name="Ohtani S."/>
            <person name="Awai K."/>
        </authorList>
    </citation>
    <scope>NUCLEOTIDE SEQUENCE</scope>
    <source>
        <strain evidence="1">SO-36</strain>
    </source>
</reference>
<protein>
    <recommendedName>
        <fullName evidence="3">Tetratricopeptide repeat protein</fullName>
    </recommendedName>
</protein>
<keyword evidence="2" id="KW-1185">Reference proteome</keyword>
<sequence>MQEALEAFRKSAEANSNYPNAYYGAGLVFMQLQQYGDAVQVLQFARDLYNAQRNPQWAKNAEQLLQQAQNLNYQPR</sequence>
<evidence type="ECO:0000313" key="2">
    <source>
        <dbReference type="Proteomes" id="UP001055453"/>
    </source>
</evidence>
<dbReference type="Proteomes" id="UP001055453">
    <property type="component" value="Chromosome"/>
</dbReference>
<evidence type="ECO:0000313" key="1">
    <source>
        <dbReference type="EMBL" id="BDI20139.1"/>
    </source>
</evidence>
<evidence type="ECO:0008006" key="3">
    <source>
        <dbReference type="Google" id="ProtNLM"/>
    </source>
</evidence>
<accession>A0ABN6QBC4</accession>
<dbReference type="SUPFAM" id="SSF48452">
    <property type="entry name" value="TPR-like"/>
    <property type="match status" value="1"/>
</dbReference>
<dbReference type="EMBL" id="AP025732">
    <property type="protein sequence ID" value="BDI20139.1"/>
    <property type="molecule type" value="Genomic_DNA"/>
</dbReference>
<gene>
    <name evidence="1" type="ORF">ANSO36C_59410</name>
</gene>
<name>A0ABN6QBC4_NOSCO</name>
<dbReference type="Gene3D" id="1.25.40.10">
    <property type="entry name" value="Tetratricopeptide repeat domain"/>
    <property type="match status" value="1"/>
</dbReference>